<evidence type="ECO:0000259" key="2">
    <source>
        <dbReference type="PROSITE" id="PS50965"/>
    </source>
</evidence>
<dbReference type="AlphaFoldDB" id="A0A2S0N2U2"/>
<dbReference type="RefSeq" id="WP_106447334.1">
    <property type="nucleotide sequence ID" value="NZ_CP027669.1"/>
</dbReference>
<dbReference type="OrthoDB" id="8770658at2"/>
<accession>A0A2S0N2U2</accession>
<reference evidence="3 4" key="1">
    <citation type="submission" date="2018-03" db="EMBL/GenBank/DDBJ databases">
        <title>Genome sequencing of Simplicispira sp.</title>
        <authorList>
            <person name="Kim S.-J."/>
            <person name="Heo J."/>
            <person name="Kwon S.-W."/>
        </authorList>
    </citation>
    <scope>NUCLEOTIDE SEQUENCE [LARGE SCALE GENOMIC DNA]</scope>
    <source>
        <strain evidence="3 4">SC1-8</strain>
    </source>
</reference>
<name>A0A2S0N2U2_9BURK</name>
<gene>
    <name evidence="3" type="ORF">C6571_14595</name>
</gene>
<evidence type="ECO:0000313" key="3">
    <source>
        <dbReference type="EMBL" id="AVO42357.1"/>
    </source>
</evidence>
<dbReference type="InterPro" id="IPR011528">
    <property type="entry name" value="NERD"/>
</dbReference>
<dbReference type="Pfam" id="PF08378">
    <property type="entry name" value="NERD"/>
    <property type="match status" value="1"/>
</dbReference>
<dbReference type="KEGG" id="simp:C6571_14595"/>
<protein>
    <recommendedName>
        <fullName evidence="2">NERD domain-containing protein</fullName>
    </recommendedName>
</protein>
<keyword evidence="4" id="KW-1185">Reference proteome</keyword>
<feature type="domain" description="NERD" evidence="2">
    <location>
        <begin position="117"/>
        <end position="240"/>
    </location>
</feature>
<evidence type="ECO:0000313" key="4">
    <source>
        <dbReference type="Proteomes" id="UP000239326"/>
    </source>
</evidence>
<organism evidence="3 4">
    <name type="scientific">Simplicispira suum</name>
    <dbReference type="NCBI Taxonomy" id="2109915"/>
    <lineage>
        <taxon>Bacteria</taxon>
        <taxon>Pseudomonadati</taxon>
        <taxon>Pseudomonadota</taxon>
        <taxon>Betaproteobacteria</taxon>
        <taxon>Burkholderiales</taxon>
        <taxon>Comamonadaceae</taxon>
        <taxon>Simplicispira</taxon>
    </lineage>
</organism>
<feature type="transmembrane region" description="Helical" evidence="1">
    <location>
        <begin position="83"/>
        <end position="107"/>
    </location>
</feature>
<proteinExistence type="predicted"/>
<dbReference type="Proteomes" id="UP000239326">
    <property type="component" value="Chromosome"/>
</dbReference>
<keyword evidence="1" id="KW-1133">Transmembrane helix</keyword>
<dbReference type="EMBL" id="CP027669">
    <property type="protein sequence ID" value="AVO42357.1"/>
    <property type="molecule type" value="Genomic_DNA"/>
</dbReference>
<dbReference type="PROSITE" id="PS50965">
    <property type="entry name" value="NERD"/>
    <property type="match status" value="1"/>
</dbReference>
<feature type="transmembrane region" description="Helical" evidence="1">
    <location>
        <begin position="42"/>
        <end position="67"/>
    </location>
</feature>
<evidence type="ECO:0000256" key="1">
    <source>
        <dbReference type="SAM" id="Phobius"/>
    </source>
</evidence>
<keyword evidence="1" id="KW-0472">Membrane</keyword>
<sequence length="315" mass="34894">MVVLVPVHAIGFPIKMLATRFLRSTIEDLLEYQTIQAERLKLLSVGTMILAFLPAYWAGLSIIVFFANNEQFQNATLRSGTSAILGALACFLALIAYAVAKSIYALLDTPAFEMKLKGHEAECTVSKYLAASFLPQNGWRVFNDCLFVFNRDQPNEWSAEVDHIVVGGRAIFLVETKYKSGTIYADPHADLWNVTRFDRSSTMRNALKQSQNSARALQQHLGISGANFIPVVAFVGTDAAVVGGPSNVVHFADSANVIISIDNTIEYRGMNHDQAVQTIERTCVKDAASMKRHILRAKAKTVENERMKIFENAVF</sequence>
<keyword evidence="1" id="KW-0812">Transmembrane</keyword>